<dbReference type="AlphaFoldDB" id="A0A0E9S5A7"/>
<accession>A0A0E9S5A7</accession>
<protein>
    <submittedName>
        <fullName evidence="1">Uncharacterized protein</fullName>
    </submittedName>
</protein>
<sequence length="38" mass="4193">MNGTISGIFVSLCTAHIGVNKITCNFPTIKSHRRQSLF</sequence>
<reference evidence="1" key="2">
    <citation type="journal article" date="2015" name="Fish Shellfish Immunol.">
        <title>Early steps in the European eel (Anguilla anguilla)-Vibrio vulnificus interaction in the gills: Role of the RtxA13 toxin.</title>
        <authorList>
            <person name="Callol A."/>
            <person name="Pajuelo D."/>
            <person name="Ebbesson L."/>
            <person name="Teles M."/>
            <person name="MacKenzie S."/>
            <person name="Amaro C."/>
        </authorList>
    </citation>
    <scope>NUCLEOTIDE SEQUENCE</scope>
</reference>
<organism evidence="1">
    <name type="scientific">Anguilla anguilla</name>
    <name type="common">European freshwater eel</name>
    <name type="synonym">Muraena anguilla</name>
    <dbReference type="NCBI Taxonomy" id="7936"/>
    <lineage>
        <taxon>Eukaryota</taxon>
        <taxon>Metazoa</taxon>
        <taxon>Chordata</taxon>
        <taxon>Craniata</taxon>
        <taxon>Vertebrata</taxon>
        <taxon>Euteleostomi</taxon>
        <taxon>Actinopterygii</taxon>
        <taxon>Neopterygii</taxon>
        <taxon>Teleostei</taxon>
        <taxon>Anguilliformes</taxon>
        <taxon>Anguillidae</taxon>
        <taxon>Anguilla</taxon>
    </lineage>
</organism>
<name>A0A0E9S5A7_ANGAN</name>
<reference evidence="1" key="1">
    <citation type="submission" date="2014-11" db="EMBL/GenBank/DDBJ databases">
        <authorList>
            <person name="Amaro Gonzalez C."/>
        </authorList>
    </citation>
    <scope>NUCLEOTIDE SEQUENCE</scope>
</reference>
<evidence type="ECO:0000313" key="1">
    <source>
        <dbReference type="EMBL" id="JAH36619.1"/>
    </source>
</evidence>
<dbReference type="EMBL" id="GBXM01071958">
    <property type="protein sequence ID" value="JAH36619.1"/>
    <property type="molecule type" value="Transcribed_RNA"/>
</dbReference>
<proteinExistence type="predicted"/>